<sequence length="295" mass="31691">MLCQKATKLLLGLLATSFGLISTSVQPAHASSLLGEWYYTIDSFNDGLSPSVGISDSPYEIYGMAMKETANEITFAINTNLPAGGISNIYAQDFHVAWGDLLLNFTGKSLDVANAASELFGVHWAVNESGVPELGVYQNVTAKAIAQENGLLLQDASLRGYNNRVISKGGNPFHGDLGMINPYFNENHHVQNVIATGTKIGDVNVLNDVSNLGLNFAHFGATGTQTLAFSFSRKLLPDGSFIVHLSPECDNDLIAMVGNLKTNYQPPQSVPEPSTLLPLGVMAVLFVASRQQRRS</sequence>
<keyword evidence="1" id="KW-0732">Signal</keyword>
<keyword evidence="3" id="KW-1185">Reference proteome</keyword>
<feature type="signal peptide" evidence="1">
    <location>
        <begin position="1"/>
        <end position="30"/>
    </location>
</feature>
<evidence type="ECO:0000313" key="2">
    <source>
        <dbReference type="EMBL" id="MBD2295818.1"/>
    </source>
</evidence>
<comment type="caution">
    <text evidence="2">The sequence shown here is derived from an EMBL/GenBank/DDBJ whole genome shotgun (WGS) entry which is preliminary data.</text>
</comment>
<feature type="chain" id="PRO_5037785236" evidence="1">
    <location>
        <begin position="31"/>
        <end position="295"/>
    </location>
</feature>
<dbReference type="NCBIfam" id="NF041930">
    <property type="entry name" value="Xrt_dep_XDD3"/>
    <property type="match status" value="1"/>
</dbReference>
<reference evidence="3" key="1">
    <citation type="journal article" date="2020" name="ISME J.">
        <title>Comparative genomics reveals insights into cyanobacterial evolution and habitat adaptation.</title>
        <authorList>
            <person name="Chen M.Y."/>
            <person name="Teng W.K."/>
            <person name="Zhao L."/>
            <person name="Hu C.X."/>
            <person name="Zhou Y.K."/>
            <person name="Han B.P."/>
            <person name="Song L.R."/>
            <person name="Shu W.S."/>
        </authorList>
    </citation>
    <scope>NUCLEOTIDE SEQUENCE [LARGE SCALE GENOMIC DNA]</scope>
    <source>
        <strain evidence="3">FACHB-251</strain>
    </source>
</reference>
<proteinExistence type="predicted"/>
<protein>
    <submittedName>
        <fullName evidence="2">PEP-CTERM sorting domain-containing protein</fullName>
    </submittedName>
</protein>
<gene>
    <name evidence="2" type="ORF">H6G06_20660</name>
</gene>
<dbReference type="RefSeq" id="WP_190563550.1">
    <property type="nucleotide sequence ID" value="NZ_JACJQU010000016.1"/>
</dbReference>
<name>A0A926WJU1_9NOST</name>
<dbReference type="InterPro" id="IPR013424">
    <property type="entry name" value="Ice-binding_C"/>
</dbReference>
<dbReference type="EMBL" id="JACJQU010000016">
    <property type="protein sequence ID" value="MBD2295818.1"/>
    <property type="molecule type" value="Genomic_DNA"/>
</dbReference>
<evidence type="ECO:0000256" key="1">
    <source>
        <dbReference type="SAM" id="SignalP"/>
    </source>
</evidence>
<accession>A0A926WJU1</accession>
<dbReference type="NCBIfam" id="TIGR02595">
    <property type="entry name" value="PEP_CTERM"/>
    <property type="match status" value="1"/>
</dbReference>
<dbReference type="AlphaFoldDB" id="A0A926WJU1"/>
<evidence type="ECO:0000313" key="3">
    <source>
        <dbReference type="Proteomes" id="UP000662185"/>
    </source>
</evidence>
<organism evidence="2 3">
    <name type="scientific">Anabaena sphaerica FACHB-251</name>
    <dbReference type="NCBI Taxonomy" id="2692883"/>
    <lineage>
        <taxon>Bacteria</taxon>
        <taxon>Bacillati</taxon>
        <taxon>Cyanobacteriota</taxon>
        <taxon>Cyanophyceae</taxon>
        <taxon>Nostocales</taxon>
        <taxon>Nostocaceae</taxon>
        <taxon>Anabaena</taxon>
    </lineage>
</organism>
<dbReference type="Proteomes" id="UP000662185">
    <property type="component" value="Unassembled WGS sequence"/>
</dbReference>